<dbReference type="RefSeq" id="WP_003450301.1">
    <property type="nucleotide sequence ID" value="NZ_AJMR01000110.1"/>
</dbReference>
<evidence type="ECO:0000313" key="2">
    <source>
        <dbReference type="Proteomes" id="UP000218554"/>
    </source>
</evidence>
<accession>A0AAD1FGP8</accession>
<evidence type="ECO:0000313" key="1">
    <source>
        <dbReference type="EMBL" id="BAU76015.1"/>
    </source>
</evidence>
<dbReference type="KEGG" id="pfuw:KF707C_43270"/>
<organism evidence="1 2">
    <name type="scientific">Metapseudomonas furukawaii</name>
    <name type="common">Pseudomonas furukawaii</name>
    <dbReference type="NCBI Taxonomy" id="1149133"/>
    <lineage>
        <taxon>Bacteria</taxon>
        <taxon>Pseudomonadati</taxon>
        <taxon>Pseudomonadota</taxon>
        <taxon>Gammaproteobacteria</taxon>
        <taxon>Pseudomonadales</taxon>
        <taxon>Pseudomonadaceae</taxon>
        <taxon>Metapseudomonas</taxon>
    </lineage>
</organism>
<reference evidence="1 2" key="2">
    <citation type="journal article" date="2017" name="Int. J. Syst. Evol. Microbiol.">
        <title>Pseudomonas furukawaii sp. nov., a polychlorinated biphenyl-degrading bacterium isolated from biphenyl-contaminated soil in Japan.</title>
        <authorList>
            <person name="Kimura N."/>
            <person name="Watanabe T."/>
            <person name="Suenaga H."/>
            <person name="Fujihara H."/>
            <person name="Futagami T."/>
            <person name="Goto M."/>
            <person name="Hanada S."/>
            <person name="Hirose J."/>
        </authorList>
    </citation>
    <scope>NUCLEOTIDE SEQUENCE [LARGE SCALE GENOMIC DNA]</scope>
    <source>
        <strain evidence="2">DSM 10086 / NBRC 110670 / KF707</strain>
    </source>
</reference>
<sequence>MFLSLSLIVAGLLAACTLAWGLTRRRRQRLLRTLGQELLLGLELMQGVQRHRALGGQDGPGAAQDRRQLAERLAPAWQAWPEASHLRIWTSLRQSPADFDGHCRLVENLLARIRFLELHLCRLRLRAPAIADRGWQVEDLGRLRGLSIRAAARQECPLELRIQLQYLHDRLLEGADGELRDALGRLAPDLFSTRGLSVPPEQLYALFTPLIDQRIEALRSSLG</sequence>
<gene>
    <name evidence="1" type="ORF">KF707C_43270</name>
</gene>
<reference evidence="2" key="1">
    <citation type="submission" date="2015-05" db="EMBL/GenBank/DDBJ databases">
        <title>Draft genome sequencing of a biphenyl-degrading bacterium, Pseudomonas balearica KF707 (=NBRC110670).</title>
        <authorList>
            <person name="Kimura N."/>
            <person name="Hirose J."/>
            <person name="Watanabe T."/>
            <person name="Suenaga H."/>
            <person name="Fujihara H."/>
            <person name="Noguchi M."/>
            <person name="Hashimoto M."/>
            <person name="Shimodaira J."/>
            <person name="Tsuchikane K."/>
            <person name="Hosoyama A."/>
            <person name="Yamazoe A."/>
            <person name="Fujita N."/>
            <person name="Furukawa K."/>
        </authorList>
    </citation>
    <scope>NUCLEOTIDE SEQUENCE [LARGE SCALE GENOMIC DNA]</scope>
    <source>
        <strain evidence="2">DSM 10086 / NBRC 110670 / KF707</strain>
    </source>
</reference>
<proteinExistence type="predicted"/>
<dbReference type="EMBL" id="AP014862">
    <property type="protein sequence ID" value="BAU76015.1"/>
    <property type="molecule type" value="Genomic_DNA"/>
</dbReference>
<dbReference type="AlphaFoldDB" id="A0AAD1FGP8"/>
<protein>
    <submittedName>
        <fullName evidence="1">Uncharacterized protein</fullName>
    </submittedName>
</protein>
<name>A0AAD1FGP8_METFU</name>
<keyword evidence="2" id="KW-1185">Reference proteome</keyword>
<dbReference type="Proteomes" id="UP000218554">
    <property type="component" value="Chromosome"/>
</dbReference>